<accession>A0A498KDZ2</accession>
<reference evidence="2 3" key="1">
    <citation type="submission" date="2018-10" db="EMBL/GenBank/DDBJ databases">
        <title>A high-quality apple genome assembly.</title>
        <authorList>
            <person name="Hu J."/>
        </authorList>
    </citation>
    <scope>NUCLEOTIDE SEQUENCE [LARGE SCALE GENOMIC DNA]</scope>
    <source>
        <strain evidence="3">cv. HFTH1</strain>
        <tissue evidence="2">Young leaf</tissue>
    </source>
</reference>
<sequence>MFLLILVYIMPRVDHPLHLAFQLFSFILFFFPARLLSHFSFFFVPTSAFSPLFVLLLANLGFVLRIFCWSSCFLLSDSDSFWQIKWKTKVLLDQLVAYKTVVRNKDMETEISRHGRQIYKPALYIAIDASSNKMDYEIIVPKIEAGACYEIMNFRTNNARAQYRVVSHDTQIIFTSKTIFKKFSTWRHSIKTLPHSSKQANEQDILQTGKKMTIVDLGYKVFLVLEDETDEINALIIGRSGEKVFGIPYKDLKKFYHLQFGSRRNLPNSNDFLIYNISEYLTIQPTTLQSLSREITISSTIVSSSTTHVDTIGESHKRKRESVRRALFIPSNTSHANEALTVKGEY</sequence>
<organism evidence="2 3">
    <name type="scientific">Malus domestica</name>
    <name type="common">Apple</name>
    <name type="synonym">Pyrus malus</name>
    <dbReference type="NCBI Taxonomy" id="3750"/>
    <lineage>
        <taxon>Eukaryota</taxon>
        <taxon>Viridiplantae</taxon>
        <taxon>Streptophyta</taxon>
        <taxon>Embryophyta</taxon>
        <taxon>Tracheophyta</taxon>
        <taxon>Spermatophyta</taxon>
        <taxon>Magnoliopsida</taxon>
        <taxon>eudicotyledons</taxon>
        <taxon>Gunneridae</taxon>
        <taxon>Pentapetalae</taxon>
        <taxon>rosids</taxon>
        <taxon>fabids</taxon>
        <taxon>Rosales</taxon>
        <taxon>Rosaceae</taxon>
        <taxon>Amygdaloideae</taxon>
        <taxon>Maleae</taxon>
        <taxon>Malus</taxon>
    </lineage>
</organism>
<keyword evidence="1" id="KW-0812">Transmembrane</keyword>
<dbReference type="Proteomes" id="UP000290289">
    <property type="component" value="Chromosome 3"/>
</dbReference>
<proteinExistence type="predicted"/>
<dbReference type="Gene3D" id="2.40.50.140">
    <property type="entry name" value="Nucleic acid-binding proteins"/>
    <property type="match status" value="1"/>
</dbReference>
<evidence type="ECO:0008006" key="4">
    <source>
        <dbReference type="Google" id="ProtNLM"/>
    </source>
</evidence>
<feature type="transmembrane region" description="Helical" evidence="1">
    <location>
        <begin position="21"/>
        <end position="43"/>
    </location>
</feature>
<dbReference type="InterPro" id="IPR012340">
    <property type="entry name" value="NA-bd_OB-fold"/>
</dbReference>
<name>A0A498KDZ2_MALDO</name>
<evidence type="ECO:0000256" key="1">
    <source>
        <dbReference type="SAM" id="Phobius"/>
    </source>
</evidence>
<evidence type="ECO:0000313" key="3">
    <source>
        <dbReference type="Proteomes" id="UP000290289"/>
    </source>
</evidence>
<protein>
    <recommendedName>
        <fullName evidence="4">DUF223 domain-containing protein</fullName>
    </recommendedName>
</protein>
<gene>
    <name evidence="2" type="ORF">DVH24_038878</name>
</gene>
<feature type="transmembrane region" description="Helical" evidence="1">
    <location>
        <begin position="49"/>
        <end position="75"/>
    </location>
</feature>
<dbReference type="EMBL" id="RDQH01000329">
    <property type="protein sequence ID" value="RXI04604.1"/>
    <property type="molecule type" value="Genomic_DNA"/>
</dbReference>
<keyword evidence="1" id="KW-1133">Transmembrane helix</keyword>
<dbReference type="AlphaFoldDB" id="A0A498KDZ2"/>
<keyword evidence="1" id="KW-0472">Membrane</keyword>
<comment type="caution">
    <text evidence="2">The sequence shown here is derived from an EMBL/GenBank/DDBJ whole genome shotgun (WGS) entry which is preliminary data.</text>
</comment>
<keyword evidence="3" id="KW-1185">Reference proteome</keyword>
<evidence type="ECO:0000313" key="2">
    <source>
        <dbReference type="EMBL" id="RXI04604.1"/>
    </source>
</evidence>